<dbReference type="PRINTS" id="PR00111">
    <property type="entry name" value="ABHYDROLASE"/>
</dbReference>
<dbReference type="PANTHER" id="PTHR43798">
    <property type="entry name" value="MONOACYLGLYCEROL LIPASE"/>
    <property type="match status" value="1"/>
</dbReference>
<dbReference type="EMBL" id="APVH01000010">
    <property type="protein sequence ID" value="EPX85103.1"/>
    <property type="molecule type" value="Genomic_DNA"/>
</dbReference>
<dbReference type="Proteomes" id="UP000015347">
    <property type="component" value="Unassembled WGS sequence"/>
</dbReference>
<evidence type="ECO:0000259" key="1">
    <source>
        <dbReference type="Pfam" id="PF00561"/>
    </source>
</evidence>
<organism evidence="2 3">
    <name type="scientific">Salipiger mucosus DSM 16094</name>
    <dbReference type="NCBI Taxonomy" id="1123237"/>
    <lineage>
        <taxon>Bacteria</taxon>
        <taxon>Pseudomonadati</taxon>
        <taxon>Pseudomonadota</taxon>
        <taxon>Alphaproteobacteria</taxon>
        <taxon>Rhodobacterales</taxon>
        <taxon>Roseobacteraceae</taxon>
        <taxon>Salipiger</taxon>
    </lineage>
</organism>
<dbReference type="GO" id="GO:0047372">
    <property type="term" value="F:monoacylglycerol lipase activity"/>
    <property type="evidence" value="ECO:0007669"/>
    <property type="project" value="TreeGrafter"/>
</dbReference>
<dbReference type="InterPro" id="IPR029058">
    <property type="entry name" value="AB_hydrolase_fold"/>
</dbReference>
<dbReference type="SUPFAM" id="SSF53474">
    <property type="entry name" value="alpha/beta-Hydrolases"/>
    <property type="match status" value="1"/>
</dbReference>
<dbReference type="Gene3D" id="3.40.50.1820">
    <property type="entry name" value="alpha/beta hydrolase"/>
    <property type="match status" value="1"/>
</dbReference>
<dbReference type="PANTHER" id="PTHR43798:SF5">
    <property type="entry name" value="MONOACYLGLYCEROL LIPASE ABHD6"/>
    <property type="match status" value="1"/>
</dbReference>
<dbReference type="RefSeq" id="WP_020040850.1">
    <property type="nucleotide sequence ID" value="NZ_KE557273.1"/>
</dbReference>
<keyword evidence="3" id="KW-1185">Reference proteome</keyword>
<dbReference type="HOGENOM" id="CLU_020336_37_0_5"/>
<comment type="caution">
    <text evidence="2">The sequence shown here is derived from an EMBL/GenBank/DDBJ whole genome shotgun (WGS) entry which is preliminary data.</text>
</comment>
<dbReference type="GO" id="GO:0046464">
    <property type="term" value="P:acylglycerol catabolic process"/>
    <property type="evidence" value="ECO:0007669"/>
    <property type="project" value="TreeGrafter"/>
</dbReference>
<sequence length="282" mass="31124">MTVTRIRRGFAETGDRQIHYRTAGPEADVPLVAIHQSPGSSKQLEGLMGELAARGRRVIAPDTPGNGDSEALDLPEPGIPDLAEAAFAAIDTLAPGTFDLYGSHTGASIAMEIAIAHPERVRRIVIDGMGLYSGGLQSEVLDRYAREIAPDAEATHLMKVWHFCRDQHLFWPYYNRTAAGRLPDGLPDDDYMHDFTVEVLKALRTYHLSYRAAFRHPKRERLPLLSQPALVVCSSSDMLWEYFDEVAALVPGARKAELTAWSDPEHHAHMAGVIDDFLGETA</sequence>
<name>S9QZM0_9RHOB</name>
<accession>S9QZM0</accession>
<protein>
    <submittedName>
        <fullName evidence="2">Alpha/beta hydrolase fold protein-1 protein</fullName>
    </submittedName>
</protein>
<keyword evidence="2" id="KW-0378">Hydrolase</keyword>
<dbReference type="GO" id="GO:0016020">
    <property type="term" value="C:membrane"/>
    <property type="evidence" value="ECO:0007669"/>
    <property type="project" value="TreeGrafter"/>
</dbReference>
<evidence type="ECO:0000313" key="2">
    <source>
        <dbReference type="EMBL" id="EPX85103.1"/>
    </source>
</evidence>
<reference evidence="3" key="1">
    <citation type="journal article" date="2014" name="Stand. Genomic Sci.">
        <title>Genome sequence of the exopolysaccharide-producing Salipiger mucosus type strain (DSM 16094(T)), a moderately halophilic member of the Roseobacter clade.</title>
        <authorList>
            <person name="Riedel T."/>
            <person name="Spring S."/>
            <person name="Fiebig A."/>
            <person name="Petersen J."/>
            <person name="Kyrpides N.C."/>
            <person name="Goker M."/>
            <person name="Klenk H.P."/>
        </authorList>
    </citation>
    <scope>NUCLEOTIDE SEQUENCE [LARGE SCALE GENOMIC DNA]</scope>
    <source>
        <strain evidence="3">DSM 16094</strain>
    </source>
</reference>
<evidence type="ECO:0000313" key="3">
    <source>
        <dbReference type="Proteomes" id="UP000015347"/>
    </source>
</evidence>
<dbReference type="eggNOG" id="COG0596">
    <property type="taxonomic scope" value="Bacteria"/>
</dbReference>
<dbReference type="STRING" id="1123237.Salmuc_01059"/>
<proteinExistence type="predicted"/>
<dbReference type="InterPro" id="IPR000073">
    <property type="entry name" value="AB_hydrolase_1"/>
</dbReference>
<dbReference type="InterPro" id="IPR050266">
    <property type="entry name" value="AB_hydrolase_sf"/>
</dbReference>
<dbReference type="Pfam" id="PF00561">
    <property type="entry name" value="Abhydrolase_1"/>
    <property type="match status" value="1"/>
</dbReference>
<dbReference type="AlphaFoldDB" id="S9QZM0"/>
<gene>
    <name evidence="2" type="ORF">Salmuc_01059</name>
</gene>
<feature type="domain" description="AB hydrolase-1" evidence="1">
    <location>
        <begin position="30"/>
        <end position="240"/>
    </location>
</feature>
<dbReference type="OrthoDB" id="9799612at2"/>